<sequence length="173" mass="19255">MNIIAPPLEEEVLPLSENASCSSGFYSMVELKPHIQRPLEDPKGPGADGNLFITGMMAPAELREKQEGWVKNGFSQYASDRISLHRSLAADTRPPERTNGVDTIKHFEYTSHQELRHNNDKKLCLHATPEPESVRVEPSNCKGDATVPAPQQILSFILVSPQALYRSQHPLES</sequence>
<gene>
    <name evidence="1" type="ORF">E1301_Tti002126</name>
</gene>
<organism evidence="1 2">
    <name type="scientific">Triplophysa tibetana</name>
    <dbReference type="NCBI Taxonomy" id="1572043"/>
    <lineage>
        <taxon>Eukaryota</taxon>
        <taxon>Metazoa</taxon>
        <taxon>Chordata</taxon>
        <taxon>Craniata</taxon>
        <taxon>Vertebrata</taxon>
        <taxon>Euteleostomi</taxon>
        <taxon>Actinopterygii</taxon>
        <taxon>Neopterygii</taxon>
        <taxon>Teleostei</taxon>
        <taxon>Ostariophysi</taxon>
        <taxon>Cypriniformes</taxon>
        <taxon>Nemacheilidae</taxon>
        <taxon>Triplophysa</taxon>
    </lineage>
</organism>
<dbReference type="GO" id="GO:0016740">
    <property type="term" value="F:transferase activity"/>
    <property type="evidence" value="ECO:0007669"/>
    <property type="project" value="UniProtKB-KW"/>
</dbReference>
<dbReference type="EMBL" id="SOYY01000020">
    <property type="protein sequence ID" value="KAA0706806.1"/>
    <property type="molecule type" value="Genomic_DNA"/>
</dbReference>
<protein>
    <submittedName>
        <fullName evidence="1">Polypeptide N-acetylgalactosaminyltransferase 6</fullName>
    </submittedName>
</protein>
<dbReference type="AlphaFoldDB" id="A0A5A9NCM9"/>
<keyword evidence="2" id="KW-1185">Reference proteome</keyword>
<dbReference type="Proteomes" id="UP000324632">
    <property type="component" value="Chromosome 20"/>
</dbReference>
<proteinExistence type="predicted"/>
<accession>A0A5A9NCM9</accession>
<evidence type="ECO:0000313" key="1">
    <source>
        <dbReference type="EMBL" id="KAA0706806.1"/>
    </source>
</evidence>
<reference evidence="1 2" key="1">
    <citation type="journal article" date="2019" name="Mol. Ecol. Resour.">
        <title>Chromosome-level genome assembly of Triplophysa tibetana, a fish adapted to the harsh high-altitude environment of the Tibetan Plateau.</title>
        <authorList>
            <person name="Yang X."/>
            <person name="Liu H."/>
            <person name="Ma Z."/>
            <person name="Zou Y."/>
            <person name="Zou M."/>
            <person name="Mao Y."/>
            <person name="Li X."/>
            <person name="Wang H."/>
            <person name="Chen T."/>
            <person name="Wang W."/>
            <person name="Yang R."/>
        </authorList>
    </citation>
    <scope>NUCLEOTIDE SEQUENCE [LARGE SCALE GENOMIC DNA]</scope>
    <source>
        <strain evidence="1">TTIB1903HZAU</strain>
        <tissue evidence="1">Muscle</tissue>
    </source>
</reference>
<comment type="caution">
    <text evidence="1">The sequence shown here is derived from an EMBL/GenBank/DDBJ whole genome shotgun (WGS) entry which is preliminary data.</text>
</comment>
<name>A0A5A9NCM9_9TELE</name>
<keyword evidence="1" id="KW-0808">Transferase</keyword>
<evidence type="ECO:0000313" key="2">
    <source>
        <dbReference type="Proteomes" id="UP000324632"/>
    </source>
</evidence>